<dbReference type="GO" id="GO:0030655">
    <property type="term" value="P:beta-lactam antibiotic catabolic process"/>
    <property type="evidence" value="ECO:0007669"/>
    <property type="project" value="InterPro"/>
</dbReference>
<dbReference type="InterPro" id="IPR045155">
    <property type="entry name" value="Beta-lactam_cat"/>
</dbReference>
<evidence type="ECO:0000256" key="4">
    <source>
        <dbReference type="ARBA" id="ARBA00022801"/>
    </source>
</evidence>
<dbReference type="eggNOG" id="COG2367">
    <property type="taxonomic scope" value="Bacteria"/>
</dbReference>
<dbReference type="EC" id="3.5.2.6" evidence="2 6"/>
<evidence type="ECO:0000256" key="1">
    <source>
        <dbReference type="ARBA" id="ARBA00009009"/>
    </source>
</evidence>
<dbReference type="PANTHER" id="PTHR35333:SF3">
    <property type="entry name" value="BETA-LACTAMASE-TYPE TRANSPEPTIDASE FOLD CONTAINING PROTEIN"/>
    <property type="match status" value="1"/>
</dbReference>
<evidence type="ECO:0000313" key="9">
    <source>
        <dbReference type="Proteomes" id="UP000002791"/>
    </source>
</evidence>
<accession>H5XLN5</accession>
<dbReference type="PROSITE" id="PS51318">
    <property type="entry name" value="TAT"/>
    <property type="match status" value="1"/>
</dbReference>
<evidence type="ECO:0000256" key="3">
    <source>
        <dbReference type="ARBA" id="ARBA00018879"/>
    </source>
</evidence>
<dbReference type="Pfam" id="PF13354">
    <property type="entry name" value="Beta-lactamase2"/>
    <property type="match status" value="1"/>
</dbReference>
<reference evidence="8 9" key="1">
    <citation type="submission" date="2011-11" db="EMBL/GenBank/DDBJ databases">
        <title>The Noncontiguous Finished sequence of Saccharomonospora cyanea NA-134.</title>
        <authorList>
            <consortium name="US DOE Joint Genome Institute"/>
            <person name="Lucas S."/>
            <person name="Han J."/>
            <person name="Lapidus A."/>
            <person name="Cheng J.-F."/>
            <person name="Goodwin L."/>
            <person name="Pitluck S."/>
            <person name="Peters L."/>
            <person name="Ovchinnikova G."/>
            <person name="Lu M."/>
            <person name="Detter J.C."/>
            <person name="Han C."/>
            <person name="Tapia R."/>
            <person name="Land M."/>
            <person name="Hauser L."/>
            <person name="Kyrpides N."/>
            <person name="Ivanova N."/>
            <person name="Pagani I."/>
            <person name="Brambilla E.-M."/>
            <person name="Klenk H.-P."/>
            <person name="Woyke T."/>
        </authorList>
    </citation>
    <scope>NUCLEOTIDE SEQUENCE [LARGE SCALE GENOMIC DNA]</scope>
    <source>
        <strain evidence="8 9">NA-134</strain>
    </source>
</reference>
<evidence type="ECO:0000259" key="7">
    <source>
        <dbReference type="Pfam" id="PF13354"/>
    </source>
</evidence>
<dbReference type="OrthoDB" id="9784149at2"/>
<dbReference type="PANTHER" id="PTHR35333">
    <property type="entry name" value="BETA-LACTAMASE"/>
    <property type="match status" value="1"/>
</dbReference>
<evidence type="ECO:0000256" key="5">
    <source>
        <dbReference type="ARBA" id="ARBA00023251"/>
    </source>
</evidence>
<dbReference type="InterPro" id="IPR000871">
    <property type="entry name" value="Beta-lactam_class-A"/>
</dbReference>
<keyword evidence="5 6" id="KW-0046">Antibiotic resistance</keyword>
<dbReference type="PRINTS" id="PR00118">
    <property type="entry name" value="BLACTAMASEA"/>
</dbReference>
<dbReference type="GO" id="GO:0008800">
    <property type="term" value="F:beta-lactamase activity"/>
    <property type="evidence" value="ECO:0007669"/>
    <property type="project" value="UniProtKB-UniRule"/>
</dbReference>
<comment type="catalytic activity">
    <reaction evidence="6">
        <text>a beta-lactam + H2O = a substituted beta-amino acid</text>
        <dbReference type="Rhea" id="RHEA:20401"/>
        <dbReference type="ChEBI" id="CHEBI:15377"/>
        <dbReference type="ChEBI" id="CHEBI:35627"/>
        <dbReference type="ChEBI" id="CHEBI:140347"/>
        <dbReference type="EC" id="3.5.2.6"/>
    </reaction>
</comment>
<dbReference type="SUPFAM" id="SSF56601">
    <property type="entry name" value="beta-lactamase/transpeptidase-like"/>
    <property type="match status" value="1"/>
</dbReference>
<sequence>MSSQFSRRSLLRTGLAVTAGLATVGFAVPGSGAPTVVPQGVRAELRALESRHAARLGVHAINIRSGAVVSYRAHERFPMCSTFKTLAVAAVLRDLDHDGEFLDSWVHYTEDDLVPNSPVTENHVGRGMRVEQLCAAAIRKSDNTAANLLLRRLGGPGGVTRFCRSLGDPVTRLDRYEPELSDAVPGDPRDTTTPAAIAADYRRLVLGRALCPADRERLTTWLTESVTSDTRFRAGLPSHWRLADKTGSGGYGTANDVGVAWTGDGAPLVLAVLSTKHVEGAEWDDELVARTASVLARALVE</sequence>
<comment type="similarity">
    <text evidence="1 6">Belongs to the class-A beta-lactamase family.</text>
</comment>
<proteinExistence type="inferred from homology"/>
<dbReference type="InterPro" id="IPR023650">
    <property type="entry name" value="Beta-lactam_class-A_AS"/>
</dbReference>
<dbReference type="EMBL" id="CM001440">
    <property type="protein sequence ID" value="EHR60933.1"/>
    <property type="molecule type" value="Genomic_DNA"/>
</dbReference>
<evidence type="ECO:0000256" key="2">
    <source>
        <dbReference type="ARBA" id="ARBA00012865"/>
    </source>
</evidence>
<keyword evidence="4 6" id="KW-0378">Hydrolase</keyword>
<dbReference type="HOGENOM" id="CLU_031960_6_0_11"/>
<protein>
    <recommendedName>
        <fullName evidence="3 6">Beta-lactamase</fullName>
        <ecNumber evidence="2 6">3.5.2.6</ecNumber>
    </recommendedName>
</protein>
<dbReference type="RefSeq" id="WP_005455852.1">
    <property type="nucleotide sequence ID" value="NZ_CM001440.1"/>
</dbReference>
<dbReference type="GO" id="GO:0046677">
    <property type="term" value="P:response to antibiotic"/>
    <property type="evidence" value="ECO:0007669"/>
    <property type="project" value="UniProtKB-UniRule"/>
</dbReference>
<gene>
    <name evidence="8" type="ORF">SaccyDRAFT_2039</name>
</gene>
<dbReference type="Gene3D" id="3.40.710.10">
    <property type="entry name" value="DD-peptidase/beta-lactamase superfamily"/>
    <property type="match status" value="1"/>
</dbReference>
<name>H5XLN5_9PSEU</name>
<dbReference type="InterPro" id="IPR006311">
    <property type="entry name" value="TAT_signal"/>
</dbReference>
<dbReference type="STRING" id="882082.SaccyDRAFT_2039"/>
<dbReference type="AlphaFoldDB" id="H5XLN5"/>
<feature type="domain" description="Beta-lactamase class A catalytic" evidence="7">
    <location>
        <begin position="57"/>
        <end position="273"/>
    </location>
</feature>
<dbReference type="InterPro" id="IPR012338">
    <property type="entry name" value="Beta-lactam/transpept-like"/>
</dbReference>
<dbReference type="Proteomes" id="UP000002791">
    <property type="component" value="Chromosome"/>
</dbReference>
<organism evidence="8 9">
    <name type="scientific">Saccharomonospora cyanea NA-134</name>
    <dbReference type="NCBI Taxonomy" id="882082"/>
    <lineage>
        <taxon>Bacteria</taxon>
        <taxon>Bacillati</taxon>
        <taxon>Actinomycetota</taxon>
        <taxon>Actinomycetes</taxon>
        <taxon>Pseudonocardiales</taxon>
        <taxon>Pseudonocardiaceae</taxon>
        <taxon>Saccharomonospora</taxon>
    </lineage>
</organism>
<dbReference type="NCBIfam" id="NF033103">
    <property type="entry name" value="bla_class_A"/>
    <property type="match status" value="1"/>
</dbReference>
<keyword evidence="9" id="KW-1185">Reference proteome</keyword>
<evidence type="ECO:0000256" key="6">
    <source>
        <dbReference type="RuleBase" id="RU361140"/>
    </source>
</evidence>
<dbReference type="PROSITE" id="PS00146">
    <property type="entry name" value="BETA_LACTAMASE_A"/>
    <property type="match status" value="1"/>
</dbReference>
<evidence type="ECO:0000313" key="8">
    <source>
        <dbReference type="EMBL" id="EHR60933.1"/>
    </source>
</evidence>